<gene>
    <name evidence="7" type="ORF">FW784_01520</name>
</gene>
<proteinExistence type="predicted"/>
<keyword evidence="4 6" id="KW-0472">Membrane</keyword>
<dbReference type="EMBL" id="VTRV01000008">
    <property type="protein sequence ID" value="TZF91483.1"/>
    <property type="molecule type" value="Genomic_DNA"/>
</dbReference>
<comment type="subcellular location">
    <subcellularLocation>
        <location evidence="1">Membrane</location>
        <topology evidence="1">Multi-pass membrane protein</topology>
    </subcellularLocation>
</comment>
<evidence type="ECO:0000256" key="2">
    <source>
        <dbReference type="ARBA" id="ARBA00022692"/>
    </source>
</evidence>
<evidence type="ECO:0000256" key="4">
    <source>
        <dbReference type="ARBA" id="ARBA00023136"/>
    </source>
</evidence>
<protein>
    <submittedName>
        <fullName evidence="7">Type IV secretion system protein</fullName>
    </submittedName>
</protein>
<comment type="caution">
    <text evidence="7">The sequence shown here is derived from an EMBL/GenBank/DDBJ whole genome shotgun (WGS) entry which is preliminary data.</text>
</comment>
<keyword evidence="3 6" id="KW-1133">Transmembrane helix</keyword>
<accession>A0A5D8ZBQ0</accession>
<dbReference type="AlphaFoldDB" id="A0A5D8ZBQ0"/>
<keyword evidence="8" id="KW-1185">Reference proteome</keyword>
<dbReference type="InterPro" id="IPR007688">
    <property type="entry name" value="Conjugal_tfr_TrbL/VirB6"/>
</dbReference>
<feature type="transmembrane region" description="Helical" evidence="6">
    <location>
        <begin position="269"/>
        <end position="290"/>
    </location>
</feature>
<evidence type="ECO:0000256" key="6">
    <source>
        <dbReference type="SAM" id="Phobius"/>
    </source>
</evidence>
<dbReference type="GO" id="GO:0030255">
    <property type="term" value="P:protein secretion by the type IV secretion system"/>
    <property type="evidence" value="ECO:0007669"/>
    <property type="project" value="InterPro"/>
</dbReference>
<dbReference type="Pfam" id="PF04610">
    <property type="entry name" value="TrbL"/>
    <property type="match status" value="1"/>
</dbReference>
<dbReference type="OrthoDB" id="5634624at2"/>
<feature type="transmembrane region" description="Helical" evidence="6">
    <location>
        <begin position="41"/>
        <end position="62"/>
    </location>
</feature>
<keyword evidence="2 6" id="KW-0812">Transmembrane</keyword>
<dbReference type="RefSeq" id="WP_149351593.1">
    <property type="nucleotide sequence ID" value="NZ_VTRV01000008.1"/>
</dbReference>
<evidence type="ECO:0000256" key="5">
    <source>
        <dbReference type="SAM" id="MobiDB-lite"/>
    </source>
</evidence>
<feature type="transmembrane region" description="Helical" evidence="6">
    <location>
        <begin position="239"/>
        <end position="257"/>
    </location>
</feature>
<feature type="transmembrane region" description="Helical" evidence="6">
    <location>
        <begin position="74"/>
        <end position="96"/>
    </location>
</feature>
<evidence type="ECO:0000256" key="3">
    <source>
        <dbReference type="ARBA" id="ARBA00022989"/>
    </source>
</evidence>
<dbReference type="GO" id="GO:0016020">
    <property type="term" value="C:membrane"/>
    <property type="evidence" value="ECO:0007669"/>
    <property type="project" value="UniProtKB-SubCell"/>
</dbReference>
<feature type="compositionally biased region" description="Polar residues" evidence="5">
    <location>
        <begin position="319"/>
        <end position="334"/>
    </location>
</feature>
<evidence type="ECO:0000313" key="8">
    <source>
        <dbReference type="Proteomes" id="UP000323164"/>
    </source>
</evidence>
<name>A0A5D8ZBQ0_9GAMM</name>
<feature type="region of interest" description="Disordered" evidence="5">
    <location>
        <begin position="308"/>
        <end position="367"/>
    </location>
</feature>
<evidence type="ECO:0000256" key="1">
    <source>
        <dbReference type="ARBA" id="ARBA00004141"/>
    </source>
</evidence>
<feature type="transmembrane region" description="Helical" evidence="6">
    <location>
        <begin position="213"/>
        <end position="233"/>
    </location>
</feature>
<reference evidence="7 8" key="1">
    <citation type="submission" date="2019-08" db="EMBL/GenBank/DDBJ databases">
        <title>Draft genome sequence of Lysobacter sp. UKS-15.</title>
        <authorList>
            <person name="Im W.-T."/>
        </authorList>
    </citation>
    <scope>NUCLEOTIDE SEQUENCE [LARGE SCALE GENOMIC DNA]</scope>
    <source>
        <strain evidence="7 8">UKS-15</strain>
    </source>
</reference>
<evidence type="ECO:0000313" key="7">
    <source>
        <dbReference type="EMBL" id="TZF91483.1"/>
    </source>
</evidence>
<organism evidence="7 8">
    <name type="scientific">Cognatilysobacter lacus</name>
    <dbReference type="NCBI Taxonomy" id="1643323"/>
    <lineage>
        <taxon>Bacteria</taxon>
        <taxon>Pseudomonadati</taxon>
        <taxon>Pseudomonadota</taxon>
        <taxon>Gammaproteobacteria</taxon>
        <taxon>Lysobacterales</taxon>
        <taxon>Lysobacteraceae</taxon>
        <taxon>Cognatilysobacter</taxon>
    </lineage>
</organism>
<feature type="transmembrane region" description="Helical" evidence="6">
    <location>
        <begin position="183"/>
        <end position="201"/>
    </location>
</feature>
<dbReference type="Proteomes" id="UP000323164">
    <property type="component" value="Unassembled WGS sequence"/>
</dbReference>
<sequence>MGISWLVPRVDSMGDFVFFRLILSYLREEIQKFGIELMGRAMSWVGMIALTLLTLWILVQGFRIVTGQSRDSMMALVMNSLKATLILSVATSMAMFGTNLDKLVTEDVKKEINQVVTGSDSSPEDAIDRNLAWMQVALSSVDVLDVAGDPSLDAEKTRALYMVGFGTGGPAIVGGTMLLLNEVAIALFIGLGPLFILCLLFDQTKPLFGRWLYYGIGTMFSMAVLSAMVSIALEMVVRVASSFWGAALIGGLVGANFNDGMTSQAMQQGGLGLILTTLIVTAPPMAANFFQGTLGQFSPYNVFGSAARPQPGYPPGTGPAQNVSYSSSPAQATRSDAGFIHPTAGQRPLFEDVPKSPATTRRAAGGP</sequence>